<dbReference type="InterPro" id="IPR051685">
    <property type="entry name" value="Ycf3/AcsC/BcsC/TPR_MFPF"/>
</dbReference>
<dbReference type="PROSITE" id="PS50005">
    <property type="entry name" value="TPR"/>
    <property type="match status" value="2"/>
</dbReference>
<evidence type="ECO:0008006" key="7">
    <source>
        <dbReference type="Google" id="ProtNLM"/>
    </source>
</evidence>
<name>A0ABQ2BYP6_9FLAO</name>
<dbReference type="Proteomes" id="UP000624701">
    <property type="component" value="Unassembled WGS sequence"/>
</dbReference>
<sequence length="424" mass="47581">MKKLITLICALVIGSMSFAQKNEIKAIEKALKSNNFATAKSSVKAAESLLGNMDDKTKDKFYFLKAKTLYSNGAISSSDIDVALKAVEDLVSLNETTKKSKFLKEALVIKNQIFESIVQSAYKAVQNGKSEQAGDKFYKAYTLSKKDTLFLYAAASSYLNAQKYDKSLEFYEQLQSMNYQGTVVQYVATNKETGQEEIFNSKQLRDASVKSKSYIAPKEKKLPSKQGEILRYMALIYSSQNKTDRALELIAKAKEYNPDDTQLVIAEAKAYLASGQKDKIKPLLNSASSLIAGDATNLMNFGIFAMEISEYEMAKKYFEDAIKVNPKMSDAYLNMGSLILEPDVQIVEEMNSLGNSSADNARYDKLRSDRLELYKKAIPYIEKAFELNPQLDTGKYLRDLYSGAFMTDKYKEMKEKIAEMEAGN</sequence>
<evidence type="ECO:0000313" key="6">
    <source>
        <dbReference type="Proteomes" id="UP000624701"/>
    </source>
</evidence>
<feature type="repeat" description="TPR" evidence="3">
    <location>
        <begin position="295"/>
        <end position="328"/>
    </location>
</feature>
<gene>
    <name evidence="5" type="ORF">GCM10011444_19240</name>
</gene>
<evidence type="ECO:0000256" key="4">
    <source>
        <dbReference type="SAM" id="SignalP"/>
    </source>
</evidence>
<dbReference type="SUPFAM" id="SSF48452">
    <property type="entry name" value="TPR-like"/>
    <property type="match status" value="2"/>
</dbReference>
<dbReference type="PANTHER" id="PTHR44943:SF8">
    <property type="entry name" value="TPR REPEAT-CONTAINING PROTEIN MJ0263"/>
    <property type="match status" value="1"/>
</dbReference>
<comment type="caution">
    <text evidence="5">The sequence shown here is derived from an EMBL/GenBank/DDBJ whole genome shotgun (WGS) entry which is preliminary data.</text>
</comment>
<evidence type="ECO:0000256" key="3">
    <source>
        <dbReference type="PROSITE-ProRule" id="PRU00339"/>
    </source>
</evidence>
<evidence type="ECO:0000313" key="5">
    <source>
        <dbReference type="EMBL" id="GGI57615.1"/>
    </source>
</evidence>
<proteinExistence type="predicted"/>
<dbReference type="InterPro" id="IPR011990">
    <property type="entry name" value="TPR-like_helical_dom_sf"/>
</dbReference>
<reference evidence="6" key="1">
    <citation type="journal article" date="2019" name="Int. J. Syst. Evol. Microbiol.">
        <title>The Global Catalogue of Microorganisms (GCM) 10K type strain sequencing project: providing services to taxonomists for standard genome sequencing and annotation.</title>
        <authorList>
            <consortium name="The Broad Institute Genomics Platform"/>
            <consortium name="The Broad Institute Genome Sequencing Center for Infectious Disease"/>
            <person name="Wu L."/>
            <person name="Ma J."/>
        </authorList>
    </citation>
    <scope>NUCLEOTIDE SEQUENCE [LARGE SCALE GENOMIC DNA]</scope>
    <source>
        <strain evidence="6">CCM 8681</strain>
    </source>
</reference>
<organism evidence="5 6">
    <name type="scientific">Winogradskyella haliclonae</name>
    <dbReference type="NCBI Taxonomy" id="2048558"/>
    <lineage>
        <taxon>Bacteria</taxon>
        <taxon>Pseudomonadati</taxon>
        <taxon>Bacteroidota</taxon>
        <taxon>Flavobacteriia</taxon>
        <taxon>Flavobacteriales</taxon>
        <taxon>Flavobacteriaceae</taxon>
        <taxon>Winogradskyella</taxon>
    </lineage>
</organism>
<dbReference type="PANTHER" id="PTHR44943">
    <property type="entry name" value="CELLULOSE SYNTHASE OPERON PROTEIN C"/>
    <property type="match status" value="1"/>
</dbReference>
<dbReference type="EMBL" id="BMDQ01000002">
    <property type="protein sequence ID" value="GGI57615.1"/>
    <property type="molecule type" value="Genomic_DNA"/>
</dbReference>
<dbReference type="Pfam" id="PF13181">
    <property type="entry name" value="TPR_8"/>
    <property type="match status" value="2"/>
</dbReference>
<feature type="repeat" description="TPR" evidence="3">
    <location>
        <begin position="227"/>
        <end position="260"/>
    </location>
</feature>
<keyword evidence="1" id="KW-0677">Repeat</keyword>
<evidence type="ECO:0000256" key="2">
    <source>
        <dbReference type="ARBA" id="ARBA00022803"/>
    </source>
</evidence>
<dbReference type="InterPro" id="IPR019734">
    <property type="entry name" value="TPR_rpt"/>
</dbReference>
<dbReference type="SMART" id="SM00028">
    <property type="entry name" value="TPR"/>
    <property type="match status" value="3"/>
</dbReference>
<keyword evidence="2 3" id="KW-0802">TPR repeat</keyword>
<evidence type="ECO:0000256" key="1">
    <source>
        <dbReference type="ARBA" id="ARBA00022737"/>
    </source>
</evidence>
<feature type="chain" id="PRO_5045983304" description="Tetratricopeptide repeat protein" evidence="4">
    <location>
        <begin position="22"/>
        <end position="424"/>
    </location>
</feature>
<feature type="signal peptide" evidence="4">
    <location>
        <begin position="1"/>
        <end position="21"/>
    </location>
</feature>
<accession>A0ABQ2BYP6</accession>
<dbReference type="Gene3D" id="1.25.40.10">
    <property type="entry name" value="Tetratricopeptide repeat domain"/>
    <property type="match status" value="3"/>
</dbReference>
<keyword evidence="4" id="KW-0732">Signal</keyword>
<dbReference type="RefSeq" id="WP_188374525.1">
    <property type="nucleotide sequence ID" value="NZ_BMDQ01000002.1"/>
</dbReference>
<keyword evidence="6" id="KW-1185">Reference proteome</keyword>
<protein>
    <recommendedName>
        <fullName evidence="7">Tetratricopeptide repeat protein</fullName>
    </recommendedName>
</protein>